<organism evidence="1 2">
    <name type="scientific">Vibrio harveyi</name>
    <name type="common">Beneckea harveyi</name>
    <dbReference type="NCBI Taxonomy" id="669"/>
    <lineage>
        <taxon>Bacteria</taxon>
        <taxon>Pseudomonadati</taxon>
        <taxon>Pseudomonadota</taxon>
        <taxon>Gammaproteobacteria</taxon>
        <taxon>Vibrionales</taxon>
        <taxon>Vibrionaceae</taxon>
        <taxon>Vibrio</taxon>
    </lineage>
</organism>
<reference evidence="1 2" key="1">
    <citation type="submission" date="2018-08" db="EMBL/GenBank/DDBJ databases">
        <title>Vibrio harveyi strains pathogenic to white snook Centropomus viridis Lockington (1877) and potential probiotic bacteria.</title>
        <authorList>
            <person name="Soto-Rodriguez S."/>
            <person name="Gomez-Gil B."/>
            <person name="Lozano-Olvera R."/>
        </authorList>
    </citation>
    <scope>NUCLEOTIDE SEQUENCE [LARGE SCALE GENOMIC DNA]</scope>
    <source>
        <strain evidence="1 2">CAIM 1508</strain>
    </source>
</reference>
<dbReference type="InterPro" id="IPR016181">
    <property type="entry name" value="Acyl_CoA_acyltransferase"/>
</dbReference>
<comment type="caution">
    <text evidence="1">The sequence shown here is derived from an EMBL/GenBank/DDBJ whole genome shotgun (WGS) entry which is preliminary data.</text>
</comment>
<dbReference type="Gene3D" id="3.40.630.30">
    <property type="match status" value="1"/>
</dbReference>
<dbReference type="RefSeq" id="WP_114091692.1">
    <property type="nucleotide sequence ID" value="NZ_QOUW02000007.1"/>
</dbReference>
<evidence type="ECO:0000313" key="1">
    <source>
        <dbReference type="EMBL" id="RIW17912.1"/>
    </source>
</evidence>
<dbReference type="EMBL" id="QOUW02000007">
    <property type="protein sequence ID" value="RIW17912.1"/>
    <property type="molecule type" value="Genomic_DNA"/>
</dbReference>
<evidence type="ECO:0000313" key="2">
    <source>
        <dbReference type="Proteomes" id="UP000253437"/>
    </source>
</evidence>
<protein>
    <recommendedName>
        <fullName evidence="3">N-acetyltransferase domain-containing protein</fullName>
    </recommendedName>
</protein>
<dbReference type="AlphaFoldDB" id="A0A8B3DMJ6"/>
<accession>A0A8B3DMJ6</accession>
<proteinExistence type="predicted"/>
<dbReference type="Proteomes" id="UP000253437">
    <property type="component" value="Unassembled WGS sequence"/>
</dbReference>
<gene>
    <name evidence="1" type="ORF">DS957_003865</name>
</gene>
<evidence type="ECO:0008006" key="3">
    <source>
        <dbReference type="Google" id="ProtNLM"/>
    </source>
</evidence>
<name>A0A8B3DMJ6_VIBHA</name>
<dbReference type="SUPFAM" id="SSF55729">
    <property type="entry name" value="Acyl-CoA N-acyltransferases (Nat)"/>
    <property type="match status" value="1"/>
</dbReference>
<sequence length="171" mass="19631">MQVHYSLSTFTAIDVETCVSRMKAKLQDSETDKELATCEVYLVDFWTGQQVTDCHDLLDVDGVTYEFVVLFEANFELISDIAEKLDHYYPINRLVVIHDLKVQPEHRGKKLSNTLISDIERRFVCDTDLLALKAFPLENNTPETTESLAQYYESIGFKRAGVNDILTKPQF</sequence>